<reference evidence="1" key="1">
    <citation type="submission" date="2023-11" db="EMBL/GenBank/DDBJ databases">
        <authorList>
            <person name="Poullet M."/>
        </authorList>
    </citation>
    <scope>NUCLEOTIDE SEQUENCE</scope>
    <source>
        <strain evidence="1">E1834</strain>
    </source>
</reference>
<dbReference type="Proteomes" id="UP001497535">
    <property type="component" value="Unassembled WGS sequence"/>
</dbReference>
<gene>
    <name evidence="1" type="ORF">MENTE1834_LOCUS21864</name>
</gene>
<evidence type="ECO:0000313" key="2">
    <source>
        <dbReference type="Proteomes" id="UP001497535"/>
    </source>
</evidence>
<comment type="caution">
    <text evidence="1">The sequence shown here is derived from an EMBL/GenBank/DDBJ whole genome shotgun (WGS) entry which is preliminary data.</text>
</comment>
<evidence type="ECO:0000313" key="1">
    <source>
        <dbReference type="EMBL" id="CAK5075088.1"/>
    </source>
</evidence>
<sequence length="369" mass="42740">MQYLTITLSNIFISCLLFFQNECRYPCLNDGEPILLGQNSNEFRCECLTGFFGPFCEYQDTSQSIKEKPPIPTSTSLFSHSATNNLASITAGQQRGWETTFVNLLICVFFLLLLPSLVKQFNNLYKYFFLLFLVIYAIRVLYLLLKRCHTYYNIHHQTTTATTTNTNCNGILIQQNNQQRPTPPPHYWAAMGVGDELRQQNNDINGHHQQQRSLTWLLPLTESGGEYRRHLPPLNNQQQQQRMRRRRRSVSPITEVTVQLPTSICRGRPIHSSRSVGGPIPLHQSQSLTLAEFHELLLRIQQEMQTRQHLEGLEQQRQQQQLNTSTNWETEQQSSANQQNYHNELPNNCLSTTYPIEPPPSYNELTNQQ</sequence>
<protein>
    <submittedName>
        <fullName evidence="1">Uncharacterized protein</fullName>
    </submittedName>
</protein>
<organism evidence="1 2">
    <name type="scientific">Meloidogyne enterolobii</name>
    <name type="common">Root-knot nematode worm</name>
    <name type="synonym">Meloidogyne mayaguensis</name>
    <dbReference type="NCBI Taxonomy" id="390850"/>
    <lineage>
        <taxon>Eukaryota</taxon>
        <taxon>Metazoa</taxon>
        <taxon>Ecdysozoa</taxon>
        <taxon>Nematoda</taxon>
        <taxon>Chromadorea</taxon>
        <taxon>Rhabditida</taxon>
        <taxon>Tylenchina</taxon>
        <taxon>Tylenchomorpha</taxon>
        <taxon>Tylenchoidea</taxon>
        <taxon>Meloidogynidae</taxon>
        <taxon>Meloidogyninae</taxon>
        <taxon>Meloidogyne</taxon>
    </lineage>
</organism>
<name>A0ACB0Z843_MELEN</name>
<accession>A0ACB0Z843</accession>
<keyword evidence="2" id="KW-1185">Reference proteome</keyword>
<proteinExistence type="predicted"/>
<dbReference type="EMBL" id="CAVMJV010000027">
    <property type="protein sequence ID" value="CAK5075088.1"/>
    <property type="molecule type" value="Genomic_DNA"/>
</dbReference>